<evidence type="ECO:0000313" key="2">
    <source>
        <dbReference type="Proteomes" id="UP000070444"/>
    </source>
</evidence>
<dbReference type="AlphaFoldDB" id="A0A137NWI2"/>
<dbReference type="EMBL" id="KQ964658">
    <property type="protein sequence ID" value="KXN67132.1"/>
    <property type="molecule type" value="Genomic_DNA"/>
</dbReference>
<protein>
    <recommendedName>
        <fullName evidence="3">RNI-like protein</fullName>
    </recommendedName>
</protein>
<reference evidence="1 2" key="1">
    <citation type="journal article" date="2015" name="Genome Biol. Evol.">
        <title>Phylogenomic analyses indicate that early fungi evolved digesting cell walls of algal ancestors of land plants.</title>
        <authorList>
            <person name="Chang Y."/>
            <person name="Wang S."/>
            <person name="Sekimoto S."/>
            <person name="Aerts A.L."/>
            <person name="Choi C."/>
            <person name="Clum A."/>
            <person name="LaButti K.M."/>
            <person name="Lindquist E.A."/>
            <person name="Yee Ngan C."/>
            <person name="Ohm R.A."/>
            <person name="Salamov A.A."/>
            <person name="Grigoriev I.V."/>
            <person name="Spatafora J.W."/>
            <person name="Berbee M.L."/>
        </authorList>
    </citation>
    <scope>NUCLEOTIDE SEQUENCE [LARGE SCALE GENOMIC DNA]</scope>
    <source>
        <strain evidence="1 2">NRRL 28638</strain>
    </source>
</reference>
<dbReference type="Gene3D" id="3.80.10.10">
    <property type="entry name" value="Ribonuclease Inhibitor"/>
    <property type="match status" value="1"/>
</dbReference>
<dbReference type="Proteomes" id="UP000070444">
    <property type="component" value="Unassembled WGS sequence"/>
</dbReference>
<proteinExistence type="predicted"/>
<name>A0A137NWI2_CONC2</name>
<evidence type="ECO:0008006" key="3">
    <source>
        <dbReference type="Google" id="ProtNLM"/>
    </source>
</evidence>
<organism evidence="1 2">
    <name type="scientific">Conidiobolus coronatus (strain ATCC 28846 / CBS 209.66 / NRRL 28638)</name>
    <name type="common">Delacroixia coronata</name>
    <dbReference type="NCBI Taxonomy" id="796925"/>
    <lineage>
        <taxon>Eukaryota</taxon>
        <taxon>Fungi</taxon>
        <taxon>Fungi incertae sedis</taxon>
        <taxon>Zoopagomycota</taxon>
        <taxon>Entomophthoromycotina</taxon>
        <taxon>Entomophthoromycetes</taxon>
        <taxon>Entomophthorales</taxon>
        <taxon>Ancylistaceae</taxon>
        <taxon>Conidiobolus</taxon>
    </lineage>
</organism>
<dbReference type="InterPro" id="IPR032675">
    <property type="entry name" value="LRR_dom_sf"/>
</dbReference>
<keyword evidence="2" id="KW-1185">Reference proteome</keyword>
<accession>A0A137NWI2</accession>
<evidence type="ECO:0000313" key="1">
    <source>
        <dbReference type="EMBL" id="KXN67132.1"/>
    </source>
</evidence>
<dbReference type="SUPFAM" id="SSF52058">
    <property type="entry name" value="L domain-like"/>
    <property type="match status" value="1"/>
</dbReference>
<gene>
    <name evidence="1" type="ORF">CONCODRAFT_19830</name>
</gene>
<sequence length="353" mass="41310">MEIVKIDWNKILKYKEITAYLSFTDNIELSTCSSKLRNILYGEKLKPFQLREYLKKEDFRTFEAEVEGQQYMHYNPFKPPSEIVQASVNQFKIELQSLNPTVETLIIYDLYDYLYGLKIADRFVNIASLNFNMCKISREMLQYMLNKLKLTELSIKSTTIIGEDYYGRGVEMPQSLKKIEFSDVKHDYTNIYGGYISFNSKQSISSYKNLKLSAERIGNLKTLYYRARGFRELTKFIELNPQLKSLTLRQYELFPEEISALIKNNQIEHLDSELSINPISENGPHVFENLKSLVTLVGSDTNSTFNIAKSCPNLRRLTTYIFNIQSINNSIYYASQLKKLNYERVKRARTNKL</sequence>